<evidence type="ECO:0000313" key="2">
    <source>
        <dbReference type="Proteomes" id="UP000075515"/>
    </source>
</evidence>
<evidence type="ECO:0000313" key="1">
    <source>
        <dbReference type="EMBL" id="KYF76309.1"/>
    </source>
</evidence>
<dbReference type="InterPro" id="IPR016024">
    <property type="entry name" value="ARM-type_fold"/>
</dbReference>
<dbReference type="EMBL" id="JEMC01004043">
    <property type="protein sequence ID" value="KYF76309.1"/>
    <property type="molecule type" value="Genomic_DNA"/>
</dbReference>
<gene>
    <name evidence="1" type="ORF">BE18_18230</name>
</gene>
<organism evidence="1 2">
    <name type="scientific">Sorangium cellulosum</name>
    <name type="common">Polyangium cellulosum</name>
    <dbReference type="NCBI Taxonomy" id="56"/>
    <lineage>
        <taxon>Bacteria</taxon>
        <taxon>Pseudomonadati</taxon>
        <taxon>Myxococcota</taxon>
        <taxon>Polyangia</taxon>
        <taxon>Polyangiales</taxon>
        <taxon>Polyangiaceae</taxon>
        <taxon>Sorangium</taxon>
    </lineage>
</organism>
<name>A0A150R7P1_SORCE</name>
<dbReference type="PANTHER" id="PTHR41291">
    <property type="entry name" value="DNA ALKYLATION REPAIR PROTEIN"/>
    <property type="match status" value="1"/>
</dbReference>
<dbReference type="SUPFAM" id="SSF48371">
    <property type="entry name" value="ARM repeat"/>
    <property type="match status" value="1"/>
</dbReference>
<proteinExistence type="predicted"/>
<dbReference type="Gene3D" id="1.25.10.90">
    <property type="match status" value="1"/>
</dbReference>
<dbReference type="Pfam" id="PF08713">
    <property type="entry name" value="DNA_alkylation"/>
    <property type="match status" value="1"/>
</dbReference>
<feature type="non-terminal residue" evidence="1">
    <location>
        <position position="217"/>
    </location>
</feature>
<dbReference type="CDD" id="cd06561">
    <property type="entry name" value="AlkD_like"/>
    <property type="match status" value="1"/>
</dbReference>
<sequence>MHFTEVMRELERLGTEQNRRAYLRHGATEPLFGVSFAHMNALEKRIKRDHELAEALWATGNSDARTLAAVIADPGRFTRDQLDAWLDGLRSPILIDLVVKRIAAKTPFAREAMARWTASDDEWIGRAGWKLLGALAEEDPSLPDRLFEERLEAIEASIHRARNRAREAMNDAVISIGARNEPLRGKALTAARRIGKVEVDHGETSCRTPDASAHILK</sequence>
<comment type="caution">
    <text evidence="1">The sequence shown here is derived from an EMBL/GenBank/DDBJ whole genome shotgun (WGS) entry which is preliminary data.</text>
</comment>
<dbReference type="InterPro" id="IPR014825">
    <property type="entry name" value="DNA_alkylation"/>
</dbReference>
<dbReference type="AlphaFoldDB" id="A0A150R7P1"/>
<protein>
    <submittedName>
        <fullName evidence="1">DNA alkylation repair protein</fullName>
    </submittedName>
</protein>
<dbReference type="Proteomes" id="UP000075515">
    <property type="component" value="Unassembled WGS sequence"/>
</dbReference>
<dbReference type="PANTHER" id="PTHR41291:SF1">
    <property type="entry name" value="DNA ALKYLATION REPAIR PROTEIN"/>
    <property type="match status" value="1"/>
</dbReference>
<accession>A0A150R7P1</accession>
<reference evidence="1 2" key="1">
    <citation type="submission" date="2014-02" db="EMBL/GenBank/DDBJ databases">
        <title>The small core and large imbalanced accessory genome model reveals a collaborative survival strategy of Sorangium cellulosum strains in nature.</title>
        <authorList>
            <person name="Han K."/>
            <person name="Peng R."/>
            <person name="Blom J."/>
            <person name="Li Y.-Z."/>
        </authorList>
    </citation>
    <scope>NUCLEOTIDE SEQUENCE [LARGE SCALE GENOMIC DNA]</scope>
    <source>
        <strain evidence="1 2">So0149</strain>
    </source>
</reference>